<dbReference type="GO" id="GO:0016887">
    <property type="term" value="F:ATP hydrolysis activity"/>
    <property type="evidence" value="ECO:0007669"/>
    <property type="project" value="RHEA"/>
</dbReference>
<evidence type="ECO:0000256" key="1">
    <source>
        <dbReference type="ARBA" id="ARBA00022741"/>
    </source>
</evidence>
<dbReference type="SMART" id="SM00490">
    <property type="entry name" value="HELICc"/>
    <property type="match status" value="1"/>
</dbReference>
<feature type="compositionally biased region" description="Basic residues" evidence="7">
    <location>
        <begin position="441"/>
        <end position="452"/>
    </location>
</feature>
<keyword evidence="12" id="KW-1185">Reference proteome</keyword>
<dbReference type="Proteomes" id="UP000199268">
    <property type="component" value="Unassembled WGS sequence"/>
</dbReference>
<dbReference type="InterPro" id="IPR011545">
    <property type="entry name" value="DEAD/DEAH_box_helicase_dom"/>
</dbReference>
<dbReference type="AlphaFoldDB" id="A0A1C4BUM6"/>
<sequence length="452" mass="50992">MAKFTDYNLRPEIYQALSDIHFTEPTTVQSRLIPVILQGRSVVGQSQTGSGKTHTFLIPIFQQYDVNNDRVQAVITTPSRELAQQIYEAAKQMAGAFADDKQPWIGLYVGGMDKARQIHQLENKQPQIVIGTPGRIKDLYQAGSLDIHTANTLVVDEADMTLDLGFLSDVDAIASAMPEDLKMLVFSATIPQKLQPFLKKYMSNPVIEEIPSETVIAPTIKNILVGTKGETKDTLIYNLLTMGNPYLALVFTNTKTRARELTKSLRGRGLKVAEIHGGIQPRERKRTMQQIQHLDYQYVVATDLAARGIDIPGVSLIINDGIPTELEFFIHRVGRTGRNGMSGTAITIYNPDEEDRVQMVENMGVKFEPMTFSHGELKPGYDRRRRRQRSKTTAKLDPTMIGMVKKKKKNIKPGYKRRIKNNIARDEKYKKRVAERESLRASKKAKKKAHKK</sequence>
<dbReference type="GO" id="GO:0003724">
    <property type="term" value="F:RNA helicase activity"/>
    <property type="evidence" value="ECO:0007669"/>
    <property type="project" value="UniProtKB-UniRule"/>
</dbReference>
<dbReference type="GO" id="GO:0005840">
    <property type="term" value="C:ribosome"/>
    <property type="evidence" value="ECO:0007669"/>
    <property type="project" value="TreeGrafter"/>
</dbReference>
<comment type="function">
    <text evidence="5">Probable DEAD-box RNA helicase. May work in conjunction with the cold shock proteins to ensure proper initiation of transcription at low and optimal temperatures.</text>
</comment>
<dbReference type="GO" id="GO:0006401">
    <property type="term" value="P:RNA catabolic process"/>
    <property type="evidence" value="ECO:0007669"/>
    <property type="project" value="UniProtKB-UniRule"/>
</dbReference>
<protein>
    <recommendedName>
        <fullName evidence="5">DEAD-box ATP-dependent RNA helicase CshB</fullName>
        <ecNumber evidence="5">3.6.4.13</ecNumber>
    </recommendedName>
</protein>
<accession>A0A1C4BUM6</accession>
<dbReference type="EC" id="3.6.4.13" evidence="5"/>
<evidence type="ECO:0000313" key="12">
    <source>
        <dbReference type="Proteomes" id="UP000199268"/>
    </source>
</evidence>
<dbReference type="PANTHER" id="PTHR47963:SF1">
    <property type="entry name" value="DEAD-BOX ATP-DEPENDENT RNA HELICASE CSHB"/>
    <property type="match status" value="1"/>
</dbReference>
<dbReference type="InterPro" id="IPR044742">
    <property type="entry name" value="DEAD/DEAH_RhlB"/>
</dbReference>
<name>A0A1C4BUM6_9LACO</name>
<dbReference type="InterPro" id="IPR014001">
    <property type="entry name" value="Helicase_ATP-bd"/>
</dbReference>
<dbReference type="PROSITE" id="PS51195">
    <property type="entry name" value="Q_MOTIF"/>
    <property type="match status" value="1"/>
</dbReference>
<evidence type="ECO:0000259" key="10">
    <source>
        <dbReference type="PROSITE" id="PS51195"/>
    </source>
</evidence>
<dbReference type="STRING" id="1505725.GA0061074_1166"/>
<evidence type="ECO:0000256" key="4">
    <source>
        <dbReference type="ARBA" id="ARBA00022840"/>
    </source>
</evidence>
<evidence type="ECO:0000256" key="3">
    <source>
        <dbReference type="ARBA" id="ARBA00022806"/>
    </source>
</evidence>
<feature type="compositionally biased region" description="Basic and acidic residues" evidence="7">
    <location>
        <begin position="423"/>
        <end position="440"/>
    </location>
</feature>
<dbReference type="RefSeq" id="WP_092463672.1">
    <property type="nucleotide sequence ID" value="NZ_BJEE01000009.1"/>
</dbReference>
<dbReference type="OrthoDB" id="9805696at2"/>
<organism evidence="11 12">
    <name type="scientific">Weissella bombi</name>
    <dbReference type="NCBI Taxonomy" id="1505725"/>
    <lineage>
        <taxon>Bacteria</taxon>
        <taxon>Bacillati</taxon>
        <taxon>Bacillota</taxon>
        <taxon>Bacilli</taxon>
        <taxon>Lactobacillales</taxon>
        <taxon>Lactobacillaceae</taxon>
        <taxon>Weissella</taxon>
    </lineage>
</organism>
<dbReference type="CDD" id="cd00268">
    <property type="entry name" value="DEADc"/>
    <property type="match status" value="1"/>
</dbReference>
<feature type="compositionally biased region" description="Basic residues" evidence="7">
    <location>
        <begin position="407"/>
        <end position="420"/>
    </location>
</feature>
<comment type="catalytic activity">
    <reaction evidence="5">
        <text>ATP + H2O = ADP + phosphate + H(+)</text>
        <dbReference type="Rhea" id="RHEA:13065"/>
        <dbReference type="ChEBI" id="CHEBI:15377"/>
        <dbReference type="ChEBI" id="CHEBI:15378"/>
        <dbReference type="ChEBI" id="CHEBI:30616"/>
        <dbReference type="ChEBI" id="CHEBI:43474"/>
        <dbReference type="ChEBI" id="CHEBI:456216"/>
        <dbReference type="EC" id="3.6.4.13"/>
    </reaction>
</comment>
<dbReference type="PANTHER" id="PTHR47963">
    <property type="entry name" value="DEAD-BOX ATP-DEPENDENT RNA HELICASE 47, MITOCHONDRIAL"/>
    <property type="match status" value="1"/>
</dbReference>
<dbReference type="InterPro" id="IPR027417">
    <property type="entry name" value="P-loop_NTPase"/>
</dbReference>
<dbReference type="PROSITE" id="PS51194">
    <property type="entry name" value="HELICASE_CTER"/>
    <property type="match status" value="1"/>
</dbReference>
<dbReference type="EMBL" id="FMAO01000016">
    <property type="protein sequence ID" value="SCC10611.1"/>
    <property type="molecule type" value="Genomic_DNA"/>
</dbReference>
<evidence type="ECO:0000256" key="7">
    <source>
        <dbReference type="SAM" id="MobiDB-lite"/>
    </source>
</evidence>
<keyword evidence="4 5" id="KW-0067">ATP-binding</keyword>
<dbReference type="Pfam" id="PF00271">
    <property type="entry name" value="Helicase_C"/>
    <property type="match status" value="1"/>
</dbReference>
<comment type="similarity">
    <text evidence="5">Belongs to the DEAD box helicase family. CshB subfamily.</text>
</comment>
<keyword evidence="1 5" id="KW-0547">Nucleotide-binding</keyword>
<dbReference type="InterPro" id="IPR030881">
    <property type="entry name" value="CshB"/>
</dbReference>
<dbReference type="InterPro" id="IPR001650">
    <property type="entry name" value="Helicase_C-like"/>
</dbReference>
<comment type="subcellular location">
    <subcellularLocation>
        <location evidence="5">Cytoplasm</location>
    </subcellularLocation>
</comment>
<feature type="domain" description="DEAD-box RNA helicase Q" evidence="10">
    <location>
        <begin position="2"/>
        <end position="30"/>
    </location>
</feature>
<keyword evidence="3 5" id="KW-0347">Helicase</keyword>
<dbReference type="InterPro" id="IPR050547">
    <property type="entry name" value="DEAD_box_RNA_helicases"/>
</dbReference>
<dbReference type="SUPFAM" id="SSF52540">
    <property type="entry name" value="P-loop containing nucleoside triphosphate hydrolases"/>
    <property type="match status" value="1"/>
</dbReference>
<dbReference type="InterPro" id="IPR014014">
    <property type="entry name" value="RNA_helicase_DEAD_Q_motif"/>
</dbReference>
<keyword evidence="5" id="KW-0963">Cytoplasm</keyword>
<feature type="domain" description="Helicase C-terminal" evidence="9">
    <location>
        <begin position="219"/>
        <end position="378"/>
    </location>
</feature>
<reference evidence="12" key="1">
    <citation type="submission" date="2016-08" db="EMBL/GenBank/DDBJ databases">
        <authorList>
            <person name="Varghese N."/>
            <person name="Submissions Spin"/>
        </authorList>
    </citation>
    <scope>NUCLEOTIDE SEQUENCE [LARGE SCALE GENOMIC DNA]</scope>
    <source>
        <strain evidence="12">R-53094</strain>
    </source>
</reference>
<evidence type="ECO:0000256" key="5">
    <source>
        <dbReference type="HAMAP-Rule" id="MF_01494"/>
    </source>
</evidence>
<dbReference type="GO" id="GO:0009409">
    <property type="term" value="P:response to cold"/>
    <property type="evidence" value="ECO:0007669"/>
    <property type="project" value="InterPro"/>
</dbReference>
<dbReference type="SMART" id="SM00487">
    <property type="entry name" value="DEXDc"/>
    <property type="match status" value="1"/>
</dbReference>
<dbReference type="PROSITE" id="PS51192">
    <property type="entry name" value="HELICASE_ATP_BIND_1"/>
    <property type="match status" value="1"/>
</dbReference>
<evidence type="ECO:0000256" key="6">
    <source>
        <dbReference type="PROSITE-ProRule" id="PRU00552"/>
    </source>
</evidence>
<dbReference type="Pfam" id="PF00270">
    <property type="entry name" value="DEAD"/>
    <property type="match status" value="1"/>
</dbReference>
<evidence type="ECO:0000259" key="9">
    <source>
        <dbReference type="PROSITE" id="PS51194"/>
    </source>
</evidence>
<dbReference type="GO" id="GO:0005524">
    <property type="term" value="F:ATP binding"/>
    <property type="evidence" value="ECO:0007669"/>
    <property type="project" value="UniProtKB-UniRule"/>
</dbReference>
<keyword evidence="2 5" id="KW-0378">Hydrolase</keyword>
<proteinExistence type="inferred from homology"/>
<dbReference type="GO" id="GO:0033592">
    <property type="term" value="F:RNA strand annealing activity"/>
    <property type="evidence" value="ECO:0007669"/>
    <property type="project" value="TreeGrafter"/>
</dbReference>
<keyword evidence="5" id="KW-0694">RNA-binding</keyword>
<evidence type="ECO:0000313" key="11">
    <source>
        <dbReference type="EMBL" id="SCC10611.1"/>
    </source>
</evidence>
<dbReference type="GO" id="GO:0005829">
    <property type="term" value="C:cytosol"/>
    <property type="evidence" value="ECO:0007669"/>
    <property type="project" value="TreeGrafter"/>
</dbReference>
<feature type="short sequence motif" description="Q motif" evidence="6">
    <location>
        <begin position="2"/>
        <end position="30"/>
    </location>
</feature>
<evidence type="ECO:0000256" key="2">
    <source>
        <dbReference type="ARBA" id="ARBA00022801"/>
    </source>
</evidence>
<feature type="region of interest" description="Disordered" evidence="7">
    <location>
        <begin position="407"/>
        <end position="452"/>
    </location>
</feature>
<gene>
    <name evidence="5" type="primary">cshB</name>
    <name evidence="11" type="ORF">GA0061074_1166</name>
</gene>
<dbReference type="HAMAP" id="MF_01494">
    <property type="entry name" value="DEAD_helicase_CshB"/>
    <property type="match status" value="1"/>
</dbReference>
<feature type="domain" description="Helicase ATP-binding" evidence="8">
    <location>
        <begin position="33"/>
        <end position="208"/>
    </location>
</feature>
<keyword evidence="5" id="KW-0346">Stress response</keyword>
<dbReference type="Gene3D" id="3.40.50.300">
    <property type="entry name" value="P-loop containing nucleotide triphosphate hydrolases"/>
    <property type="match status" value="2"/>
</dbReference>
<dbReference type="CDD" id="cd18787">
    <property type="entry name" value="SF2_C_DEAD"/>
    <property type="match status" value="1"/>
</dbReference>
<evidence type="ECO:0000259" key="8">
    <source>
        <dbReference type="PROSITE" id="PS51192"/>
    </source>
</evidence>